<protein>
    <submittedName>
        <fullName evidence="1">Integrating conjugative element protein, PFL_4704 family</fullName>
    </submittedName>
</protein>
<proteinExistence type="predicted"/>
<dbReference type="Proteomes" id="UP000255201">
    <property type="component" value="Unassembled WGS sequence"/>
</dbReference>
<name>A0A376KM41_ECOLX</name>
<dbReference type="AlphaFoldDB" id="A0A376KM41"/>
<gene>
    <name evidence="1" type="ORF">NCTC10764_06420</name>
</gene>
<dbReference type="InterPro" id="IPR021844">
    <property type="entry name" value="Integr_conj_element_PFL4704"/>
</dbReference>
<evidence type="ECO:0000313" key="2">
    <source>
        <dbReference type="Proteomes" id="UP000255201"/>
    </source>
</evidence>
<evidence type="ECO:0000313" key="1">
    <source>
        <dbReference type="EMBL" id="STE82341.1"/>
    </source>
</evidence>
<organism evidence="1 2">
    <name type="scientific">Escherichia coli</name>
    <dbReference type="NCBI Taxonomy" id="562"/>
    <lineage>
        <taxon>Bacteria</taxon>
        <taxon>Pseudomonadati</taxon>
        <taxon>Pseudomonadota</taxon>
        <taxon>Gammaproteobacteria</taxon>
        <taxon>Enterobacterales</taxon>
        <taxon>Enterobacteriaceae</taxon>
        <taxon>Escherichia</taxon>
    </lineage>
</organism>
<sequence>MLSPLPVLLTRYAAQSLYAPLRTLEPGGGDADRWCHIFPADHHGLSVRAR</sequence>
<accession>A0A376KM41</accession>
<dbReference type="Pfam" id="PF11920">
    <property type="entry name" value="DUF3438"/>
    <property type="match status" value="1"/>
</dbReference>
<reference evidence="1 2" key="1">
    <citation type="submission" date="2018-06" db="EMBL/GenBank/DDBJ databases">
        <authorList>
            <consortium name="Pathogen Informatics"/>
            <person name="Doyle S."/>
        </authorList>
    </citation>
    <scope>NUCLEOTIDE SEQUENCE [LARGE SCALE GENOMIC DNA]</scope>
    <source>
        <strain evidence="1 2">NCTC10764</strain>
    </source>
</reference>
<dbReference type="EMBL" id="UFZL01000007">
    <property type="protein sequence ID" value="STE82341.1"/>
    <property type="molecule type" value="Genomic_DNA"/>
</dbReference>